<evidence type="ECO:0000313" key="1">
    <source>
        <dbReference type="EMBL" id="MFC7267867.1"/>
    </source>
</evidence>
<protein>
    <submittedName>
        <fullName evidence="1">Protealysin inhibitor emfourin</fullName>
    </submittedName>
</protein>
<keyword evidence="2" id="KW-1185">Reference proteome</keyword>
<reference evidence="2" key="1">
    <citation type="journal article" date="2019" name="Int. J. Syst. Evol. Microbiol.">
        <title>The Global Catalogue of Microorganisms (GCM) 10K type strain sequencing project: providing services to taxonomists for standard genome sequencing and annotation.</title>
        <authorList>
            <consortium name="The Broad Institute Genomics Platform"/>
            <consortium name="The Broad Institute Genome Sequencing Center for Infectious Disease"/>
            <person name="Wu L."/>
            <person name="Ma J."/>
        </authorList>
    </citation>
    <scope>NUCLEOTIDE SEQUENCE [LARGE SCALE GENOMIC DNA]</scope>
    <source>
        <strain evidence="2">CGMCC 1.15772</strain>
    </source>
</reference>
<dbReference type="Proteomes" id="UP001596507">
    <property type="component" value="Unassembled WGS sequence"/>
</dbReference>
<organism evidence="1 2">
    <name type="scientific">Microbacterium fluvii</name>
    <dbReference type="NCBI Taxonomy" id="415215"/>
    <lineage>
        <taxon>Bacteria</taxon>
        <taxon>Bacillati</taxon>
        <taxon>Actinomycetota</taxon>
        <taxon>Actinomycetes</taxon>
        <taxon>Micrococcales</taxon>
        <taxon>Microbacteriaceae</taxon>
        <taxon>Microbacterium</taxon>
    </lineage>
</organism>
<dbReference type="InterPro" id="IPR049457">
    <property type="entry name" value="Emfourin"/>
</dbReference>
<gene>
    <name evidence="1" type="ORF">ACFQRL_02700</name>
</gene>
<sequence>MDPDPRTDRQLTVTVVRSGGFAGLSREWTASPPEAEAPHWIAMITLCPWDETPAVAPPTDADRFQWRIEAAEPQGVRTALLGDAELTGPWRDLVDAVRAAASA</sequence>
<dbReference type="RefSeq" id="WP_262872792.1">
    <property type="nucleotide sequence ID" value="NZ_BAABKW010000018.1"/>
</dbReference>
<dbReference type="EMBL" id="JBHTBE010000001">
    <property type="protein sequence ID" value="MFC7267867.1"/>
    <property type="molecule type" value="Genomic_DNA"/>
</dbReference>
<evidence type="ECO:0000313" key="2">
    <source>
        <dbReference type="Proteomes" id="UP001596507"/>
    </source>
</evidence>
<proteinExistence type="predicted"/>
<accession>A0ABW2H947</accession>
<name>A0ABW2H947_9MICO</name>
<dbReference type="Pfam" id="PF20242">
    <property type="entry name" value="Emfourin"/>
    <property type="match status" value="1"/>
</dbReference>
<comment type="caution">
    <text evidence="1">The sequence shown here is derived from an EMBL/GenBank/DDBJ whole genome shotgun (WGS) entry which is preliminary data.</text>
</comment>